<evidence type="ECO:0000256" key="7">
    <source>
        <dbReference type="ARBA" id="ARBA00023136"/>
    </source>
</evidence>
<dbReference type="InterPro" id="IPR003593">
    <property type="entry name" value="AAA+_ATPase"/>
</dbReference>
<keyword evidence="7" id="KW-0472">Membrane</keyword>
<evidence type="ECO:0000256" key="2">
    <source>
        <dbReference type="ARBA" id="ARBA00005417"/>
    </source>
</evidence>
<dbReference type="PROSITE" id="PS50893">
    <property type="entry name" value="ABC_TRANSPORTER_2"/>
    <property type="match status" value="1"/>
</dbReference>
<evidence type="ECO:0000256" key="3">
    <source>
        <dbReference type="ARBA" id="ARBA00022448"/>
    </source>
</evidence>
<dbReference type="PROSITE" id="PS00211">
    <property type="entry name" value="ABC_TRANSPORTER_1"/>
    <property type="match status" value="1"/>
</dbReference>
<dbReference type="InterPro" id="IPR017871">
    <property type="entry name" value="ABC_transporter-like_CS"/>
</dbReference>
<proteinExistence type="inferred from homology"/>
<dbReference type="OrthoDB" id="9809450at2"/>
<feature type="domain" description="ABC transporter" evidence="9">
    <location>
        <begin position="15"/>
        <end position="266"/>
    </location>
</feature>
<dbReference type="NCBIfam" id="TIGR01727">
    <property type="entry name" value="oligo_HPY"/>
    <property type="match status" value="1"/>
</dbReference>
<evidence type="ECO:0000256" key="6">
    <source>
        <dbReference type="ARBA" id="ARBA00022840"/>
    </source>
</evidence>
<keyword evidence="4" id="KW-1003">Cell membrane</keyword>
<comment type="subcellular location">
    <subcellularLocation>
        <location evidence="1">Cell membrane</location>
        <topology evidence="1">Peripheral membrane protein</topology>
    </subcellularLocation>
</comment>
<dbReference type="Proteomes" id="UP000315995">
    <property type="component" value="Chromosome"/>
</dbReference>
<dbReference type="GO" id="GO:0005524">
    <property type="term" value="F:ATP binding"/>
    <property type="evidence" value="ECO:0007669"/>
    <property type="project" value="UniProtKB-KW"/>
</dbReference>
<dbReference type="RefSeq" id="WP_141200886.1">
    <property type="nucleotide sequence ID" value="NZ_CP041186.1"/>
</dbReference>
<dbReference type="FunFam" id="3.40.50.300:FF:000016">
    <property type="entry name" value="Oligopeptide ABC transporter ATP-binding component"/>
    <property type="match status" value="1"/>
</dbReference>
<evidence type="ECO:0000256" key="8">
    <source>
        <dbReference type="SAM" id="MobiDB-lite"/>
    </source>
</evidence>
<accession>A0A5B8YGC9</accession>
<dbReference type="EMBL" id="CP041186">
    <property type="protein sequence ID" value="QDG54442.1"/>
    <property type="molecule type" value="Genomic_DNA"/>
</dbReference>
<dbReference type="GO" id="GO:0015833">
    <property type="term" value="P:peptide transport"/>
    <property type="evidence" value="ECO:0007669"/>
    <property type="project" value="InterPro"/>
</dbReference>
<protein>
    <submittedName>
        <fullName evidence="10">ABC transporter ATP-binding protein</fullName>
    </submittedName>
</protein>
<dbReference type="GO" id="GO:0005886">
    <property type="term" value="C:plasma membrane"/>
    <property type="evidence" value="ECO:0007669"/>
    <property type="project" value="UniProtKB-SubCell"/>
</dbReference>
<gene>
    <name evidence="10" type="ORF">FIV42_27960</name>
</gene>
<keyword evidence="6 10" id="KW-0067">ATP-binding</keyword>
<keyword evidence="11" id="KW-1185">Reference proteome</keyword>
<dbReference type="GO" id="GO:0016887">
    <property type="term" value="F:ATP hydrolysis activity"/>
    <property type="evidence" value="ECO:0007669"/>
    <property type="project" value="InterPro"/>
</dbReference>
<dbReference type="SMART" id="SM00382">
    <property type="entry name" value="AAA"/>
    <property type="match status" value="1"/>
</dbReference>
<keyword evidence="3" id="KW-0813">Transport</keyword>
<dbReference type="CDD" id="cd03257">
    <property type="entry name" value="ABC_NikE_OppD_transporters"/>
    <property type="match status" value="1"/>
</dbReference>
<dbReference type="InterPro" id="IPR013563">
    <property type="entry name" value="Oligopep_ABC_C"/>
</dbReference>
<keyword evidence="5" id="KW-0547">Nucleotide-binding</keyword>
<dbReference type="Pfam" id="PF08352">
    <property type="entry name" value="oligo_HPY"/>
    <property type="match status" value="1"/>
</dbReference>
<accession>A0A4Y6Q1P3</accession>
<name>A0A4Y6Q1P3_PERCE</name>
<dbReference type="InterPro" id="IPR027417">
    <property type="entry name" value="P-loop_NTPase"/>
</dbReference>
<dbReference type="AlphaFoldDB" id="A0A4Y6Q1P3"/>
<organism evidence="10 11">
    <name type="scientific">Persicimonas caeni</name>
    <dbReference type="NCBI Taxonomy" id="2292766"/>
    <lineage>
        <taxon>Bacteria</taxon>
        <taxon>Deltaproteobacteria</taxon>
        <taxon>Bradymonadales</taxon>
        <taxon>Bradymonadaceae</taxon>
        <taxon>Persicimonas</taxon>
    </lineage>
</organism>
<dbReference type="InterPro" id="IPR003439">
    <property type="entry name" value="ABC_transporter-like_ATP-bd"/>
</dbReference>
<evidence type="ECO:0000313" key="11">
    <source>
        <dbReference type="Proteomes" id="UP000315995"/>
    </source>
</evidence>
<evidence type="ECO:0000256" key="1">
    <source>
        <dbReference type="ARBA" id="ARBA00004202"/>
    </source>
</evidence>
<evidence type="ECO:0000256" key="4">
    <source>
        <dbReference type="ARBA" id="ARBA00022475"/>
    </source>
</evidence>
<dbReference type="Gene3D" id="3.40.50.300">
    <property type="entry name" value="P-loop containing nucleotide triphosphate hydrolases"/>
    <property type="match status" value="1"/>
</dbReference>
<sequence length="370" mass="40455">MADNKIAAAADDPILQVKDLRTYFFTDDGVLPSVDGVSFTIERGKTLGLVGESGSGKSVTSLSILGLIPQPPGKIVGGEVLFEGNDLTKYSEKQLRKVRGNDISMIFQEPMTSLNPVYTIGNQIIEAIQLHQDRTYKESRELAIDMLDRVGIPAPKKRIDEYPHQMSGGMKQRAMIAMALVCEPKLLIADEPTTALDVTIQAQILDLLKELQDEMGMSILFITHDLGVVAEICDDVAVMYAGRIAEYGSAETLYEKPSHPYSIGLFSSLPQVDVAHAGRPDRLYVIPGMVPRPQDFPAGCRFRSRCEFATDQCSELPPIKSQEEGHFSACWYADEVREGTKEKTGPKPGGKKANPDDFLSSMNGSVGKVG</sequence>
<dbReference type="PANTHER" id="PTHR43297">
    <property type="entry name" value="OLIGOPEPTIDE TRANSPORT ATP-BINDING PROTEIN APPD"/>
    <property type="match status" value="1"/>
</dbReference>
<dbReference type="InterPro" id="IPR050388">
    <property type="entry name" value="ABC_Ni/Peptide_Import"/>
</dbReference>
<dbReference type="Pfam" id="PF00005">
    <property type="entry name" value="ABC_tran"/>
    <property type="match status" value="1"/>
</dbReference>
<feature type="region of interest" description="Disordered" evidence="8">
    <location>
        <begin position="338"/>
        <end position="370"/>
    </location>
</feature>
<evidence type="ECO:0000256" key="5">
    <source>
        <dbReference type="ARBA" id="ARBA00022741"/>
    </source>
</evidence>
<evidence type="ECO:0000259" key="9">
    <source>
        <dbReference type="PROSITE" id="PS50893"/>
    </source>
</evidence>
<dbReference type="PANTHER" id="PTHR43297:SF2">
    <property type="entry name" value="DIPEPTIDE TRANSPORT ATP-BINDING PROTEIN DPPD"/>
    <property type="match status" value="1"/>
</dbReference>
<evidence type="ECO:0000313" key="10">
    <source>
        <dbReference type="EMBL" id="QDG54442.1"/>
    </source>
</evidence>
<reference evidence="10 11" key="1">
    <citation type="submission" date="2019-06" db="EMBL/GenBank/DDBJ databases">
        <title>Persicimonas caeni gen. nov., sp. nov., a predatory bacterium isolated from solar saltern.</title>
        <authorList>
            <person name="Wang S."/>
        </authorList>
    </citation>
    <scope>NUCLEOTIDE SEQUENCE [LARGE SCALE GENOMIC DNA]</scope>
    <source>
        <strain evidence="10 11">YN101</strain>
    </source>
</reference>
<comment type="similarity">
    <text evidence="2">Belongs to the ABC transporter superfamily.</text>
</comment>
<dbReference type="SUPFAM" id="SSF52540">
    <property type="entry name" value="P-loop containing nucleoside triphosphate hydrolases"/>
    <property type="match status" value="1"/>
</dbReference>